<reference evidence="2" key="2">
    <citation type="submission" date="2013-05" db="EMBL/GenBank/DDBJ databases">
        <title>The genome and transcriptome of Haemonchus contortus: a key model parasite for drug and vaccine discovery.</title>
        <authorList>
            <person name="Laing R."/>
            <person name="Kikuchi T."/>
            <person name="Martinelli A."/>
            <person name="Tsai I.J."/>
            <person name="Beech R.N."/>
            <person name="Redman E."/>
            <person name="Holroyd N."/>
            <person name="Bartley D.J."/>
            <person name="Beasley H."/>
            <person name="Britton C."/>
            <person name="Curran D."/>
            <person name="Devaney E."/>
            <person name="Gilabert A."/>
            <person name="Jackson F."/>
            <person name="Hunt M."/>
            <person name="Johnston S."/>
            <person name="Kryukov I."/>
            <person name="Li K."/>
            <person name="Morrison A.A."/>
            <person name="Reid A.J."/>
            <person name="Sargison N."/>
            <person name="Saunders G."/>
            <person name="Wasmuth J.D."/>
            <person name="Wolstenholme A."/>
            <person name="Berriman M."/>
            <person name="Gilleard J.S."/>
            <person name="Cotton J.A."/>
        </authorList>
    </citation>
    <scope>NUCLEOTIDE SEQUENCE [LARGE SCALE GENOMIC DNA]</scope>
    <source>
        <strain evidence="2">ISE/inbred ISE</strain>
    </source>
</reference>
<keyword evidence="1" id="KW-0732">Signal</keyword>
<comment type="caution">
    <text evidence="2">The sequence shown here is derived from an EMBL/GenBank/DDBJ whole genome shotgun (WGS) entry which is preliminary data.</text>
</comment>
<accession>W6NEU4</accession>
<dbReference type="OrthoDB" id="5800929at2759"/>
<organism evidence="2">
    <name type="scientific">Haemonchus contortus</name>
    <name type="common">Barber pole worm</name>
    <dbReference type="NCBI Taxonomy" id="6289"/>
    <lineage>
        <taxon>Eukaryota</taxon>
        <taxon>Metazoa</taxon>
        <taxon>Ecdysozoa</taxon>
        <taxon>Nematoda</taxon>
        <taxon>Chromadorea</taxon>
        <taxon>Rhabditida</taxon>
        <taxon>Rhabditina</taxon>
        <taxon>Rhabditomorpha</taxon>
        <taxon>Strongyloidea</taxon>
        <taxon>Trichostrongylidae</taxon>
        <taxon>Haemonchus</taxon>
    </lineage>
</organism>
<dbReference type="EMBL" id="CAVP010059432">
    <property type="protein sequence ID" value="CDL95811.1"/>
    <property type="molecule type" value="Genomic_DNA"/>
</dbReference>
<protein>
    <submittedName>
        <fullName evidence="2">Uncharacterized protein</fullName>
    </submittedName>
</protein>
<dbReference type="AlphaFoldDB" id="W6NEU4"/>
<reference evidence="2" key="1">
    <citation type="submission" date="2013-03" db="EMBL/GenBank/DDBJ databases">
        <authorList>
            <person name="Aslett M."/>
        </authorList>
    </citation>
    <scope>NUCLEOTIDE SEQUENCE [LARGE SCALE GENOMIC DNA]</scope>
    <source>
        <strain evidence="2">ISE/inbred ISE</strain>
    </source>
</reference>
<evidence type="ECO:0000313" key="2">
    <source>
        <dbReference type="EMBL" id="CDL95811.1"/>
    </source>
</evidence>
<sequence>MYKVLIALTTLTLITALLADDDSVKIRGRLDVVDDSEETNSGAQVEEYDDKIFDELPSLRIAREYLRQKIAAERQQRSMNAVK</sequence>
<feature type="chain" id="PRO_5004880830" evidence="1">
    <location>
        <begin position="20"/>
        <end position="83"/>
    </location>
</feature>
<proteinExistence type="predicted"/>
<evidence type="ECO:0000256" key="1">
    <source>
        <dbReference type="SAM" id="SignalP"/>
    </source>
</evidence>
<feature type="signal peptide" evidence="1">
    <location>
        <begin position="1"/>
        <end position="19"/>
    </location>
</feature>
<gene>
    <name evidence="2" type="ORF">HCOI_00241800</name>
</gene>
<name>W6NEU4_HAECO</name>